<organism evidence="1">
    <name type="scientific">bioreactor metagenome</name>
    <dbReference type="NCBI Taxonomy" id="1076179"/>
    <lineage>
        <taxon>unclassified sequences</taxon>
        <taxon>metagenomes</taxon>
        <taxon>ecological metagenomes</taxon>
    </lineage>
</organism>
<protein>
    <submittedName>
        <fullName evidence="1">Uncharacterized protein</fullName>
    </submittedName>
</protein>
<accession>A0A644XSR8</accession>
<proteinExistence type="predicted"/>
<evidence type="ECO:0000313" key="1">
    <source>
        <dbReference type="EMBL" id="MPM18788.1"/>
    </source>
</evidence>
<comment type="caution">
    <text evidence="1">The sequence shown here is derived from an EMBL/GenBank/DDBJ whole genome shotgun (WGS) entry which is preliminary data.</text>
</comment>
<name>A0A644XSR8_9ZZZZ</name>
<reference evidence="1" key="1">
    <citation type="submission" date="2019-08" db="EMBL/GenBank/DDBJ databases">
        <authorList>
            <person name="Kucharzyk K."/>
            <person name="Murdoch R.W."/>
            <person name="Higgins S."/>
            <person name="Loffler F."/>
        </authorList>
    </citation>
    <scope>NUCLEOTIDE SEQUENCE</scope>
</reference>
<dbReference type="EMBL" id="VSSQ01003048">
    <property type="protein sequence ID" value="MPM18788.1"/>
    <property type="molecule type" value="Genomic_DNA"/>
</dbReference>
<sequence>METEPREIVGVDIVDTRYVMCILDSRGMDPRYYRGRVDTPLGQANFFSKVGGRDVIMPSSSLAVLAMKLLKESQLVVKDEDEHYAVWADAGIERGERMARFAALLLYRNRHPSDSINDKQRQQLMLLQDAELAGLLSVVETSQTIIQDVLSGKTDGKTYAKALGNEVKSRQDPVIKAEIQKEHRASPFADGDSSFLAKLYRELENLQ</sequence>
<gene>
    <name evidence="1" type="ORF">SDC9_65204</name>
</gene>
<dbReference type="AlphaFoldDB" id="A0A644XSR8"/>